<dbReference type="GO" id="GO:0016491">
    <property type="term" value="F:oxidoreductase activity"/>
    <property type="evidence" value="ECO:0007669"/>
    <property type="project" value="UniProtKB-KW"/>
</dbReference>
<reference evidence="3 4" key="1">
    <citation type="submission" date="2019-02" db="EMBL/GenBank/DDBJ databases">
        <title>Deep-cultivation of Planctomycetes and their phenomic and genomic characterization uncovers novel biology.</title>
        <authorList>
            <person name="Wiegand S."/>
            <person name="Jogler M."/>
            <person name="Boedeker C."/>
            <person name="Pinto D."/>
            <person name="Vollmers J."/>
            <person name="Rivas-Marin E."/>
            <person name="Kohn T."/>
            <person name="Peeters S.H."/>
            <person name="Heuer A."/>
            <person name="Rast P."/>
            <person name="Oberbeckmann S."/>
            <person name="Bunk B."/>
            <person name="Jeske O."/>
            <person name="Meyerdierks A."/>
            <person name="Storesund J.E."/>
            <person name="Kallscheuer N."/>
            <person name="Luecker S."/>
            <person name="Lage O.M."/>
            <person name="Pohl T."/>
            <person name="Merkel B.J."/>
            <person name="Hornburger P."/>
            <person name="Mueller R.-W."/>
            <person name="Bruemmer F."/>
            <person name="Labrenz M."/>
            <person name="Spormann A.M."/>
            <person name="Op Den Camp H."/>
            <person name="Overmann J."/>
            <person name="Amann R."/>
            <person name="Jetten M.S.M."/>
            <person name="Mascher T."/>
            <person name="Medema M.H."/>
            <person name="Devos D.P."/>
            <person name="Kaster A.-K."/>
            <person name="Ovreas L."/>
            <person name="Rohde M."/>
            <person name="Galperin M.Y."/>
            <person name="Jogler C."/>
        </authorList>
    </citation>
    <scope>NUCLEOTIDE SEQUENCE [LARGE SCALE GENOMIC DNA]</scope>
    <source>
        <strain evidence="3 4">Pan14r</strain>
    </source>
</reference>
<dbReference type="SUPFAM" id="SSF54373">
    <property type="entry name" value="FAD-linked reductases, C-terminal domain"/>
    <property type="match status" value="1"/>
</dbReference>
<dbReference type="Gene3D" id="3.30.9.10">
    <property type="entry name" value="D-Amino Acid Oxidase, subunit A, domain 2"/>
    <property type="match status" value="1"/>
</dbReference>
<dbReference type="PANTHER" id="PTHR13847:SF289">
    <property type="entry name" value="GLYCINE OXIDASE"/>
    <property type="match status" value="1"/>
</dbReference>
<dbReference type="EMBL" id="SJPL01000001">
    <property type="protein sequence ID" value="TWT67801.1"/>
    <property type="molecule type" value="Genomic_DNA"/>
</dbReference>
<comment type="caution">
    <text evidence="3">The sequence shown here is derived from an EMBL/GenBank/DDBJ whole genome shotgun (WGS) entry which is preliminary data.</text>
</comment>
<dbReference type="SUPFAM" id="SSF51905">
    <property type="entry name" value="FAD/NAD(P)-binding domain"/>
    <property type="match status" value="1"/>
</dbReference>
<dbReference type="InterPro" id="IPR006076">
    <property type="entry name" value="FAD-dep_OxRdtase"/>
</dbReference>
<accession>A0A5C5XZ82</accession>
<name>A0A5C5XZ82_9PLAN</name>
<dbReference type="Pfam" id="PF01266">
    <property type="entry name" value="DAO"/>
    <property type="match status" value="1"/>
</dbReference>
<sequence length="437" mass="48086">MDDTPAHDIQSRRVVIIGGGIIGVAAAHFLKNDGHDVVVVDKGPIGGACSHGNCGLVCPSHVLPLAEPGAPWSAMRSMLNPASAFRVKPRLDPSLWSWFWNFNRRCNQLDMLESAAAIQPLLLRSMRLYEELVTDDAPTDIRCDWTKRGLLFVYRDAKPLDAYAPTDRLLGERFNESAVRLGPGELVEREPALRDDLAGGWWFEHDAHLRPDKLLNSWVESLRGRGVRFIPDAELTDLVVQDGVARDAKLKTSAGEESVDGDVFLFATGAWTPLLSRWLKMTVPIQPGKGYSITLPAPAGGPKSPMIFPQHRVAVTPMNDRLRLGSIMEFVGYDESIQPKRLRLLTEATRTYLRGDLVDAIDAAPQDDAWQGWRPMTYDSTPVIGRCGAYENVYVSAGHNMLGISMAPASGQLIASLISGTTPALDPTPYRPQRFAV</sequence>
<gene>
    <name evidence="3" type="primary">dadA</name>
    <name evidence="3" type="ORF">Pan14r_00380</name>
</gene>
<dbReference type="Proteomes" id="UP000317238">
    <property type="component" value="Unassembled WGS sequence"/>
</dbReference>
<dbReference type="InterPro" id="IPR036188">
    <property type="entry name" value="FAD/NAD-bd_sf"/>
</dbReference>
<dbReference type="EC" id="1.4.99.6" evidence="3"/>
<evidence type="ECO:0000256" key="1">
    <source>
        <dbReference type="ARBA" id="ARBA00023002"/>
    </source>
</evidence>
<dbReference type="OrthoDB" id="9794226at2"/>
<proteinExistence type="predicted"/>
<keyword evidence="1 3" id="KW-0560">Oxidoreductase</keyword>
<dbReference type="AlphaFoldDB" id="A0A5C5XZ82"/>
<keyword evidence="4" id="KW-1185">Reference proteome</keyword>
<evidence type="ECO:0000259" key="2">
    <source>
        <dbReference type="Pfam" id="PF01266"/>
    </source>
</evidence>
<protein>
    <submittedName>
        <fullName evidence="3">D-amino acid dehydrogenase small subunit</fullName>
        <ecNumber evidence="3">1.4.99.6</ecNumber>
    </submittedName>
</protein>
<dbReference type="GO" id="GO:0005737">
    <property type="term" value="C:cytoplasm"/>
    <property type="evidence" value="ECO:0007669"/>
    <property type="project" value="TreeGrafter"/>
</dbReference>
<evidence type="ECO:0000313" key="3">
    <source>
        <dbReference type="EMBL" id="TWT67801.1"/>
    </source>
</evidence>
<organism evidence="3 4">
    <name type="scientific">Crateriforma conspicua</name>
    <dbReference type="NCBI Taxonomy" id="2527996"/>
    <lineage>
        <taxon>Bacteria</taxon>
        <taxon>Pseudomonadati</taxon>
        <taxon>Planctomycetota</taxon>
        <taxon>Planctomycetia</taxon>
        <taxon>Planctomycetales</taxon>
        <taxon>Planctomycetaceae</taxon>
        <taxon>Crateriforma</taxon>
    </lineage>
</organism>
<dbReference type="PANTHER" id="PTHR13847">
    <property type="entry name" value="SARCOSINE DEHYDROGENASE-RELATED"/>
    <property type="match status" value="1"/>
</dbReference>
<dbReference type="RefSeq" id="WP_146437966.1">
    <property type="nucleotide sequence ID" value="NZ_SJPL01000001.1"/>
</dbReference>
<evidence type="ECO:0000313" key="4">
    <source>
        <dbReference type="Proteomes" id="UP000317238"/>
    </source>
</evidence>
<feature type="domain" description="FAD dependent oxidoreductase" evidence="2">
    <location>
        <begin position="13"/>
        <end position="417"/>
    </location>
</feature>
<dbReference type="Gene3D" id="3.50.50.60">
    <property type="entry name" value="FAD/NAD(P)-binding domain"/>
    <property type="match status" value="2"/>
</dbReference>